<sequence length="366" mass="40384">MYTYRKNGFFFISLILLLFFFSASAFAAPYSRFYTGVRPLGMGGAFTAVADDQNTIFYNPAGLSRINGLTIGLLNPAVGIGENGLDMIQDIDDTNMDDTGEVTELLRKYTGKHIHLHGSLTPHIGFRIKNFGAMVSAFAIANMDSQVRNPVYPEFHMDAHVDIGGIGGVGVMVPGGNNLRAGLSYKAISRESLREVYTPAQIAADNFDDILEDDRKSGSGSSFDLGLIYTLPWEKYFQTDIALVAQNLPSIEFDEGEKLETEWIAGVAIQKKLGPFALLAALDYRDFTKNIKTDNDIGKRLHMGAEIKFKELVSLRGGFNQGYPTLGAGLDLWILKFDAVMYSEEVGAYAGQREDKRYMGQLTIGW</sequence>
<name>A0A562S2M5_9BACT</name>
<keyword evidence="3" id="KW-1185">Reference proteome</keyword>
<keyword evidence="1" id="KW-0732">Signal</keyword>
<dbReference type="OrthoDB" id="9809992at2"/>
<evidence type="ECO:0008006" key="4">
    <source>
        <dbReference type="Google" id="ProtNLM"/>
    </source>
</evidence>
<dbReference type="RefSeq" id="WP_144682647.1">
    <property type="nucleotide sequence ID" value="NZ_VLLC01000004.1"/>
</dbReference>
<dbReference type="Proteomes" id="UP000318307">
    <property type="component" value="Unassembled WGS sequence"/>
</dbReference>
<organism evidence="2 3">
    <name type="scientific">Desulfobotulus alkaliphilus</name>
    <dbReference type="NCBI Taxonomy" id="622671"/>
    <lineage>
        <taxon>Bacteria</taxon>
        <taxon>Pseudomonadati</taxon>
        <taxon>Thermodesulfobacteriota</taxon>
        <taxon>Desulfobacteria</taxon>
        <taxon>Desulfobacterales</taxon>
        <taxon>Desulfobacteraceae</taxon>
        <taxon>Desulfobotulus</taxon>
    </lineage>
</organism>
<evidence type="ECO:0000313" key="3">
    <source>
        <dbReference type="Proteomes" id="UP000318307"/>
    </source>
</evidence>
<gene>
    <name evidence="2" type="ORF">LZ24_00850</name>
</gene>
<evidence type="ECO:0000313" key="2">
    <source>
        <dbReference type="EMBL" id="TWI75398.1"/>
    </source>
</evidence>
<dbReference type="SUPFAM" id="SSF56935">
    <property type="entry name" value="Porins"/>
    <property type="match status" value="1"/>
</dbReference>
<evidence type="ECO:0000256" key="1">
    <source>
        <dbReference type="SAM" id="SignalP"/>
    </source>
</evidence>
<protein>
    <recommendedName>
        <fullName evidence="4">F plasmid transfer operon protein TraF</fullName>
    </recommendedName>
</protein>
<comment type="caution">
    <text evidence="2">The sequence shown here is derived from an EMBL/GenBank/DDBJ whole genome shotgun (WGS) entry which is preliminary data.</text>
</comment>
<feature type="signal peptide" evidence="1">
    <location>
        <begin position="1"/>
        <end position="27"/>
    </location>
</feature>
<reference evidence="2 3" key="1">
    <citation type="submission" date="2019-07" db="EMBL/GenBank/DDBJ databases">
        <title>Genome sequencing of 100 strains of the haloalkaliphilic chemolithoautotrophic sulfur-oxidizing bacterium Thioalkalivibrio.</title>
        <authorList>
            <person name="Muyzer G."/>
        </authorList>
    </citation>
    <scope>NUCLEOTIDE SEQUENCE [LARGE SCALE GENOMIC DNA]</scope>
    <source>
        <strain evidence="2 3">ASO4-4</strain>
    </source>
</reference>
<dbReference type="AlphaFoldDB" id="A0A562S2M5"/>
<accession>A0A562S2M5</accession>
<feature type="chain" id="PRO_5021834016" description="F plasmid transfer operon protein TraF" evidence="1">
    <location>
        <begin position="28"/>
        <end position="366"/>
    </location>
</feature>
<dbReference type="Gene3D" id="2.40.160.60">
    <property type="entry name" value="Outer membrane protein transport protein (OMPP1/FadL/TodX)"/>
    <property type="match status" value="1"/>
</dbReference>
<proteinExistence type="predicted"/>
<dbReference type="EMBL" id="VLLC01000004">
    <property type="protein sequence ID" value="TWI75398.1"/>
    <property type="molecule type" value="Genomic_DNA"/>
</dbReference>